<sequence>MTLRPRIVRPLRRILASNVKGACSPDPKVHGQVGTGHLHRSLASNEAPSFCEMAARFKLGALPRALGPEGSLESDSNQRKFVSTVFCTGTLLGFSTDLLPAELRKRSEKKRHAIERKR</sequence>
<proteinExistence type="predicted"/>
<dbReference type="EMBL" id="KE525157">
    <property type="protein sequence ID" value="KFB42066.1"/>
    <property type="molecule type" value="Genomic_DNA"/>
</dbReference>
<gene>
    <name evidence="1" type="ORF">ZHAS_00009650</name>
</gene>
<dbReference type="EnsemblMetazoa" id="ASIC009650-RA">
    <property type="protein sequence ID" value="ASIC009650-PA"/>
    <property type="gene ID" value="ASIC009650"/>
</dbReference>
<dbReference type="VEuPathDB" id="VectorBase:ASIC009650"/>
<reference evidence="2" key="2">
    <citation type="submission" date="2020-05" db="UniProtKB">
        <authorList>
            <consortium name="EnsemblMetazoa"/>
        </authorList>
    </citation>
    <scope>IDENTIFICATION</scope>
</reference>
<accession>A0A084VVS2</accession>
<dbReference type="EMBL" id="ATLV01017221">
    <property type="status" value="NOT_ANNOTATED_CDS"/>
    <property type="molecule type" value="Genomic_DNA"/>
</dbReference>
<dbReference type="AlphaFoldDB" id="A0A084VVS2"/>
<keyword evidence="3" id="KW-1185">Reference proteome</keyword>
<protein>
    <submittedName>
        <fullName evidence="1 2">CrcB protein</fullName>
    </submittedName>
</protein>
<reference evidence="1 3" key="1">
    <citation type="journal article" date="2014" name="BMC Genomics">
        <title>Genome sequence of Anopheles sinensis provides insight into genetics basis of mosquito competence for malaria parasites.</title>
        <authorList>
            <person name="Zhou D."/>
            <person name="Zhang D."/>
            <person name="Ding G."/>
            <person name="Shi L."/>
            <person name="Hou Q."/>
            <person name="Ye Y."/>
            <person name="Xu Y."/>
            <person name="Zhou H."/>
            <person name="Xiong C."/>
            <person name="Li S."/>
            <person name="Yu J."/>
            <person name="Hong S."/>
            <person name="Yu X."/>
            <person name="Zou P."/>
            <person name="Chen C."/>
            <person name="Chang X."/>
            <person name="Wang W."/>
            <person name="Lv Y."/>
            <person name="Sun Y."/>
            <person name="Ma L."/>
            <person name="Shen B."/>
            <person name="Zhu C."/>
        </authorList>
    </citation>
    <scope>NUCLEOTIDE SEQUENCE [LARGE SCALE GENOMIC DNA]</scope>
</reference>
<name>A0A084VVS2_ANOSI</name>
<organism evidence="1">
    <name type="scientific">Anopheles sinensis</name>
    <name type="common">Mosquito</name>
    <dbReference type="NCBI Taxonomy" id="74873"/>
    <lineage>
        <taxon>Eukaryota</taxon>
        <taxon>Metazoa</taxon>
        <taxon>Ecdysozoa</taxon>
        <taxon>Arthropoda</taxon>
        <taxon>Hexapoda</taxon>
        <taxon>Insecta</taxon>
        <taxon>Pterygota</taxon>
        <taxon>Neoptera</taxon>
        <taxon>Endopterygota</taxon>
        <taxon>Diptera</taxon>
        <taxon>Nematocera</taxon>
        <taxon>Culicoidea</taxon>
        <taxon>Culicidae</taxon>
        <taxon>Anophelinae</taxon>
        <taxon>Anopheles</taxon>
    </lineage>
</organism>
<evidence type="ECO:0000313" key="1">
    <source>
        <dbReference type="EMBL" id="KFB42066.1"/>
    </source>
</evidence>
<evidence type="ECO:0000313" key="2">
    <source>
        <dbReference type="EnsemblMetazoa" id="ASIC009650-PA"/>
    </source>
</evidence>
<evidence type="ECO:0000313" key="3">
    <source>
        <dbReference type="Proteomes" id="UP000030765"/>
    </source>
</evidence>
<dbReference type="Proteomes" id="UP000030765">
    <property type="component" value="Unassembled WGS sequence"/>
</dbReference>